<evidence type="ECO:0000256" key="6">
    <source>
        <dbReference type="ARBA" id="ARBA00023136"/>
    </source>
</evidence>
<gene>
    <name evidence="7" type="ORF">OBRU01_04129</name>
</gene>
<dbReference type="PROSITE" id="PS51450">
    <property type="entry name" value="LRR"/>
    <property type="match status" value="8"/>
</dbReference>
<dbReference type="PRINTS" id="PR00019">
    <property type="entry name" value="LEURICHRPT"/>
</dbReference>
<dbReference type="Pfam" id="PF00560">
    <property type="entry name" value="LRR_1"/>
    <property type="match status" value="1"/>
</dbReference>
<feature type="non-terminal residue" evidence="7">
    <location>
        <position position="964"/>
    </location>
</feature>
<dbReference type="EMBL" id="JTDY01001091">
    <property type="protein sequence ID" value="KOB74905.1"/>
    <property type="molecule type" value="Genomic_DNA"/>
</dbReference>
<evidence type="ECO:0000256" key="4">
    <source>
        <dbReference type="ARBA" id="ARBA00022729"/>
    </source>
</evidence>
<dbReference type="InterPro" id="IPR032675">
    <property type="entry name" value="LRR_dom_sf"/>
</dbReference>
<accession>A0A0L7LHL7</accession>
<organism evidence="7 8">
    <name type="scientific">Operophtera brumata</name>
    <name type="common">Winter moth</name>
    <name type="synonym">Phalaena brumata</name>
    <dbReference type="NCBI Taxonomy" id="104452"/>
    <lineage>
        <taxon>Eukaryota</taxon>
        <taxon>Metazoa</taxon>
        <taxon>Ecdysozoa</taxon>
        <taxon>Arthropoda</taxon>
        <taxon>Hexapoda</taxon>
        <taxon>Insecta</taxon>
        <taxon>Pterygota</taxon>
        <taxon>Neoptera</taxon>
        <taxon>Endopterygota</taxon>
        <taxon>Lepidoptera</taxon>
        <taxon>Glossata</taxon>
        <taxon>Ditrysia</taxon>
        <taxon>Geometroidea</taxon>
        <taxon>Geometridae</taxon>
        <taxon>Larentiinae</taxon>
        <taxon>Operophtera</taxon>
    </lineage>
</organism>
<comment type="caution">
    <text evidence="7">The sequence shown here is derived from an EMBL/GenBank/DDBJ whole genome shotgun (WGS) entry which is preliminary data.</text>
</comment>
<sequence>MPEWNWSLMAIIKFGYALVVVTLLLMIWASLSGALELHVDTGHPPCIFQALCTCSKPAGDLGIVTCKHVPILRVPAPINSSKVFSLELNANKIVDLEPQFFQATGMYRLAINQNPLEIIHEEAFYGLDNTLWELELRHDKLTAVPSRSLRYLQKLRLLDLTGNEITDISGDNWRGLENTLQTLILADNSIASLPLDAFTGLPMLETLDLSGNHLSEDAFRNAKIKTLSLRDCEISELSPASFAGLENSLQSLDLSENNLTMISKFMLNKLDSLRFLNLRENKNLDLSENNFMISKFILNRFNKLDSLRMRSLRYLSISKLIRQSIRAEDFLEFGVELEDLRIYGSTVTRIESSAFQHVRTIKTLDLSENNIDLTTLKMANGLADSVIILPFEPLKALIELQYLDLSNNRLKNGDIHGQMESICLSQNQMYQIVQHTFVDLKELQEVLIEDNLIEIIHRRAFTSLDLTLSELHLSHNRLRNITREVFGSMHMLQLLDLSYNHIFDMEYDCFKKVKNLQIINLSNNHLIEMPLELFHEMQSLTTVDLSSNRIRNLPDNFLPSSLLEKLDLSNNALSRIPTNCLSPAAAANLVELDLSGNTIPAVSMSDLVQRFRNEQGEWPEEPDYSDEYMYHTARRDHTRVFSQKKQYPQNILYKLPPMSLPKLKSLDLSYNNLPSIPPDTTANLTRLRALDLSYNDLTTIPVVSLDLSYNNLPSIPPETTANLTQLRALDLSYNDLTAIPVVSLDLSYNNLPSIPPETTANLTRLRALDLSYNDLTAIPVVSLDLSYNNMPSIPSDTTANLTRLRALDLSKMYALRTLKITSYSNIRDFNVPRMLTYNAALENLLVEVDGAGIEYGKEMYGALPYKLNNITITGRALRYLTQYLLSGVQSKQLRLTVYNTSVEEIAGEVFWRPGRLKNLTLDVRGNYIARVPNPGHREWPGVPDNVFLQDILVAGNPLACDCGI</sequence>
<evidence type="ECO:0000256" key="3">
    <source>
        <dbReference type="ARBA" id="ARBA00022614"/>
    </source>
</evidence>
<reference evidence="7 8" key="1">
    <citation type="journal article" date="2015" name="Genome Biol. Evol.">
        <title>The genome of winter moth (Operophtera brumata) provides a genomic perspective on sexual dimorphism and phenology.</title>
        <authorList>
            <person name="Derks M.F."/>
            <person name="Smit S."/>
            <person name="Salis L."/>
            <person name="Schijlen E."/>
            <person name="Bossers A."/>
            <person name="Mateman C."/>
            <person name="Pijl A.S."/>
            <person name="de Ridder D."/>
            <person name="Groenen M.A."/>
            <person name="Visser M.E."/>
            <person name="Megens H.J."/>
        </authorList>
    </citation>
    <scope>NUCLEOTIDE SEQUENCE [LARGE SCALE GENOMIC DNA]</scope>
    <source>
        <strain evidence="7">WM2013NL</strain>
        <tissue evidence="7">Head and thorax</tissue>
    </source>
</reference>
<evidence type="ECO:0000256" key="5">
    <source>
        <dbReference type="ARBA" id="ARBA00022737"/>
    </source>
</evidence>
<evidence type="ECO:0000256" key="2">
    <source>
        <dbReference type="ARBA" id="ARBA00022475"/>
    </source>
</evidence>
<dbReference type="InterPro" id="IPR001611">
    <property type="entry name" value="Leu-rich_rpt"/>
</dbReference>
<proteinExistence type="predicted"/>
<dbReference type="GO" id="GO:0005886">
    <property type="term" value="C:plasma membrane"/>
    <property type="evidence" value="ECO:0007669"/>
    <property type="project" value="UniProtKB-SubCell"/>
</dbReference>
<evidence type="ECO:0000256" key="1">
    <source>
        <dbReference type="ARBA" id="ARBA00004236"/>
    </source>
</evidence>
<dbReference type="SMART" id="SM00369">
    <property type="entry name" value="LRR_TYP"/>
    <property type="match status" value="16"/>
</dbReference>
<dbReference type="Gene3D" id="3.80.10.10">
    <property type="entry name" value="Ribonuclease Inhibitor"/>
    <property type="match status" value="4"/>
</dbReference>
<keyword evidence="8" id="KW-1185">Reference proteome</keyword>
<keyword evidence="3" id="KW-0433">Leucine-rich repeat</keyword>
<evidence type="ECO:0000313" key="7">
    <source>
        <dbReference type="EMBL" id="KOB74905.1"/>
    </source>
</evidence>
<dbReference type="GO" id="GO:0048468">
    <property type="term" value="P:cell development"/>
    <property type="evidence" value="ECO:0007669"/>
    <property type="project" value="UniProtKB-ARBA"/>
</dbReference>
<comment type="subcellular location">
    <subcellularLocation>
        <location evidence="1">Cell membrane</location>
    </subcellularLocation>
</comment>
<keyword evidence="5" id="KW-0677">Repeat</keyword>
<dbReference type="SMART" id="SM00364">
    <property type="entry name" value="LRR_BAC"/>
    <property type="match status" value="8"/>
</dbReference>
<keyword evidence="6" id="KW-0472">Membrane</keyword>
<dbReference type="STRING" id="104452.A0A0L7LHL7"/>
<dbReference type="SMART" id="SM00365">
    <property type="entry name" value="LRR_SD22"/>
    <property type="match status" value="9"/>
</dbReference>
<evidence type="ECO:0000313" key="8">
    <source>
        <dbReference type="Proteomes" id="UP000037510"/>
    </source>
</evidence>
<dbReference type="SUPFAM" id="SSF52058">
    <property type="entry name" value="L domain-like"/>
    <property type="match status" value="4"/>
</dbReference>
<dbReference type="PANTHER" id="PTHR45617:SF169">
    <property type="entry name" value="LRRCT DOMAIN-CONTAINING PROTEIN"/>
    <property type="match status" value="1"/>
</dbReference>
<keyword evidence="2" id="KW-1003">Cell membrane</keyword>
<name>A0A0L7LHL7_OPEBR</name>
<dbReference type="AlphaFoldDB" id="A0A0L7LHL7"/>
<dbReference type="Pfam" id="PF13855">
    <property type="entry name" value="LRR_8"/>
    <property type="match status" value="8"/>
</dbReference>
<dbReference type="FunFam" id="3.80.10.10:FF:001167">
    <property type="entry name" value="Chaoptin"/>
    <property type="match status" value="1"/>
</dbReference>
<dbReference type="PANTHER" id="PTHR45617">
    <property type="entry name" value="LEUCINE RICH REPEAT FAMILY PROTEIN"/>
    <property type="match status" value="1"/>
</dbReference>
<dbReference type="Proteomes" id="UP000037510">
    <property type="component" value="Unassembled WGS sequence"/>
</dbReference>
<keyword evidence="4" id="KW-0732">Signal</keyword>
<protein>
    <submittedName>
        <fullName evidence="7">Cell surface protein chaoptin</fullName>
    </submittedName>
</protein>
<dbReference type="InterPro" id="IPR003591">
    <property type="entry name" value="Leu-rich_rpt_typical-subtyp"/>
</dbReference>